<keyword evidence="2" id="KW-1185">Reference proteome</keyword>
<sequence>MRYKDKKDKKETKKRKKKKNRFSCIYHPIYQSSVKKDMELALWSQRPALCFYCIIKFLSKFASCFFSCSVFRIISYLQMVYTSASLLRFCLRDNKMNETVHFVGKLFGQRCNRWMKCKISVKLASGMKKPYVCSLKHVRRILIDGISDVQ</sequence>
<accession>A0A9D4ADL3</accession>
<dbReference type="EMBL" id="JAIQCV010000003">
    <property type="protein sequence ID" value="KAH1114192.1"/>
    <property type="molecule type" value="Genomic_DNA"/>
</dbReference>
<dbReference type="AlphaFoldDB" id="A0A9D4ADL3"/>
<evidence type="ECO:0000313" key="2">
    <source>
        <dbReference type="Proteomes" id="UP000828251"/>
    </source>
</evidence>
<organism evidence="1 2">
    <name type="scientific">Gossypium stocksii</name>
    <dbReference type="NCBI Taxonomy" id="47602"/>
    <lineage>
        <taxon>Eukaryota</taxon>
        <taxon>Viridiplantae</taxon>
        <taxon>Streptophyta</taxon>
        <taxon>Embryophyta</taxon>
        <taxon>Tracheophyta</taxon>
        <taxon>Spermatophyta</taxon>
        <taxon>Magnoliopsida</taxon>
        <taxon>eudicotyledons</taxon>
        <taxon>Gunneridae</taxon>
        <taxon>Pentapetalae</taxon>
        <taxon>rosids</taxon>
        <taxon>malvids</taxon>
        <taxon>Malvales</taxon>
        <taxon>Malvaceae</taxon>
        <taxon>Malvoideae</taxon>
        <taxon>Gossypium</taxon>
    </lineage>
</organism>
<reference evidence="1 2" key="1">
    <citation type="journal article" date="2021" name="Plant Biotechnol. J.">
        <title>Multi-omics assisted identification of the key and species-specific regulatory components of drought-tolerant mechanisms in Gossypium stocksii.</title>
        <authorList>
            <person name="Yu D."/>
            <person name="Ke L."/>
            <person name="Zhang D."/>
            <person name="Wu Y."/>
            <person name="Sun Y."/>
            <person name="Mei J."/>
            <person name="Sun J."/>
            <person name="Sun Y."/>
        </authorList>
    </citation>
    <scope>NUCLEOTIDE SEQUENCE [LARGE SCALE GENOMIC DNA]</scope>
    <source>
        <strain evidence="2">cv. E1</strain>
        <tissue evidence="1">Leaf</tissue>
    </source>
</reference>
<gene>
    <name evidence="1" type="ORF">J1N35_007570</name>
</gene>
<name>A0A9D4ADL3_9ROSI</name>
<comment type="caution">
    <text evidence="1">The sequence shown here is derived from an EMBL/GenBank/DDBJ whole genome shotgun (WGS) entry which is preliminary data.</text>
</comment>
<dbReference type="Proteomes" id="UP000828251">
    <property type="component" value="Unassembled WGS sequence"/>
</dbReference>
<evidence type="ECO:0000313" key="1">
    <source>
        <dbReference type="EMBL" id="KAH1114192.1"/>
    </source>
</evidence>
<protein>
    <submittedName>
        <fullName evidence="1">Uncharacterized protein</fullName>
    </submittedName>
</protein>
<proteinExistence type="predicted"/>